<keyword evidence="5" id="KW-0448">Lipopolysaccharide biosynthesis</keyword>
<evidence type="ECO:0000256" key="9">
    <source>
        <dbReference type="SAM" id="Phobius"/>
    </source>
</evidence>
<evidence type="ECO:0000313" key="12">
    <source>
        <dbReference type="Proteomes" id="UP000295182"/>
    </source>
</evidence>
<evidence type="ECO:0000256" key="3">
    <source>
        <dbReference type="ARBA" id="ARBA00022679"/>
    </source>
</evidence>
<dbReference type="PANTHER" id="PTHR48090:SF3">
    <property type="entry name" value="UNDECAPRENYL-PHOSPHATE 4-DEOXY-4-FORMAMIDO-L-ARABINOSE TRANSFERASE"/>
    <property type="match status" value="1"/>
</dbReference>
<dbReference type="Pfam" id="PF00535">
    <property type="entry name" value="Glycos_transf_2"/>
    <property type="match status" value="1"/>
</dbReference>
<keyword evidence="3 11" id="KW-0808">Transferase</keyword>
<dbReference type="AlphaFoldDB" id="A0A4R2N5V5"/>
<dbReference type="OrthoDB" id="9811884at2"/>
<reference evidence="11 12" key="1">
    <citation type="submission" date="2019-03" db="EMBL/GenBank/DDBJ databases">
        <title>Genomic Encyclopedia of Type Strains, Phase IV (KMG-IV): sequencing the most valuable type-strain genomes for metagenomic binning, comparative biology and taxonomic classification.</title>
        <authorList>
            <person name="Goeker M."/>
        </authorList>
    </citation>
    <scope>NUCLEOTIDE SEQUENCE [LARGE SCALE GENOMIC DNA]</scope>
    <source>
        <strain evidence="11 12">DSM 1837</strain>
    </source>
</reference>
<evidence type="ECO:0000256" key="4">
    <source>
        <dbReference type="ARBA" id="ARBA00022692"/>
    </source>
</evidence>
<evidence type="ECO:0000259" key="10">
    <source>
        <dbReference type="Pfam" id="PF00535"/>
    </source>
</evidence>
<dbReference type="InterPro" id="IPR001173">
    <property type="entry name" value="Glyco_trans_2-like"/>
</dbReference>
<keyword evidence="1" id="KW-1003">Cell membrane</keyword>
<evidence type="ECO:0000313" key="11">
    <source>
        <dbReference type="EMBL" id="TCP16270.1"/>
    </source>
</evidence>
<dbReference type="EMBL" id="SLXH01000019">
    <property type="protein sequence ID" value="TCP16270.1"/>
    <property type="molecule type" value="Genomic_DNA"/>
</dbReference>
<dbReference type="CDD" id="cd04187">
    <property type="entry name" value="DPM1_like_bac"/>
    <property type="match status" value="1"/>
</dbReference>
<feature type="region of interest" description="Disordered" evidence="8">
    <location>
        <begin position="328"/>
        <end position="359"/>
    </location>
</feature>
<keyword evidence="6 9" id="KW-1133">Transmembrane helix</keyword>
<keyword evidence="7 9" id="KW-0472">Membrane</keyword>
<dbReference type="RefSeq" id="WP_119012692.1">
    <property type="nucleotide sequence ID" value="NZ_QXNC01000008.1"/>
</dbReference>
<evidence type="ECO:0000256" key="1">
    <source>
        <dbReference type="ARBA" id="ARBA00022475"/>
    </source>
</evidence>
<organism evidence="11 12">
    <name type="scientific">Simplicispira metamorpha</name>
    <dbReference type="NCBI Taxonomy" id="80881"/>
    <lineage>
        <taxon>Bacteria</taxon>
        <taxon>Pseudomonadati</taxon>
        <taxon>Pseudomonadota</taxon>
        <taxon>Betaproteobacteria</taxon>
        <taxon>Burkholderiales</taxon>
        <taxon>Comamonadaceae</taxon>
        <taxon>Simplicispira</taxon>
    </lineage>
</organism>
<name>A0A4R2N5V5_9BURK</name>
<dbReference type="GO" id="GO:0009103">
    <property type="term" value="P:lipopolysaccharide biosynthetic process"/>
    <property type="evidence" value="ECO:0007669"/>
    <property type="project" value="UniProtKB-KW"/>
</dbReference>
<protein>
    <submittedName>
        <fullName evidence="11">Glycosyltransferase involved in cell wall biosynthesis</fullName>
    </submittedName>
</protein>
<dbReference type="InterPro" id="IPR029044">
    <property type="entry name" value="Nucleotide-diphossugar_trans"/>
</dbReference>
<dbReference type="SUPFAM" id="SSF53448">
    <property type="entry name" value="Nucleotide-diphospho-sugar transferases"/>
    <property type="match status" value="1"/>
</dbReference>
<dbReference type="Gene3D" id="3.90.550.10">
    <property type="entry name" value="Spore Coat Polysaccharide Biosynthesis Protein SpsA, Chain A"/>
    <property type="match status" value="1"/>
</dbReference>
<keyword evidence="2" id="KW-0328">Glycosyltransferase</keyword>
<evidence type="ECO:0000256" key="6">
    <source>
        <dbReference type="ARBA" id="ARBA00022989"/>
    </source>
</evidence>
<feature type="transmembrane region" description="Helical" evidence="9">
    <location>
        <begin position="247"/>
        <end position="265"/>
    </location>
</feature>
<dbReference type="GO" id="GO:0005886">
    <property type="term" value="C:plasma membrane"/>
    <property type="evidence" value="ECO:0007669"/>
    <property type="project" value="TreeGrafter"/>
</dbReference>
<keyword evidence="12" id="KW-1185">Reference proteome</keyword>
<dbReference type="InterPro" id="IPR050256">
    <property type="entry name" value="Glycosyltransferase_2"/>
</dbReference>
<gene>
    <name evidence="11" type="ORF">EV674_11917</name>
</gene>
<evidence type="ECO:0000256" key="5">
    <source>
        <dbReference type="ARBA" id="ARBA00022985"/>
    </source>
</evidence>
<sequence>MTTPLPPPTAPVHARPPLRLSCVVPAYNEAGHLAEFLHALHATAQALTPDFEILVINDGSRDATRDVALAHAATLGVRYLEFSRNFGKEAALSAGVDHARGNAVLLIDADFQHPLELVARMVELWRSGYDMVYGVIADRAGESSAKRLGTDVFYRLMNFGSNIRIPRNAGDFRLMDRKVVQALKALPERNRFMKGLYAWVGFQTVALPFVPAERFSGQSSFSLRRLGALALLGLTSFTTLPLRFWSVAGACISVLAICYGLWITLETLLFGNPVGGWPTLAASVMLFSGVQLLSIGILGEYIGRIYEEVKQRPVYLLAQDEDHSPLAREAGAGAAPAPATAAPANANVGTGTHTDPGTA</sequence>
<evidence type="ECO:0000256" key="8">
    <source>
        <dbReference type="SAM" id="MobiDB-lite"/>
    </source>
</evidence>
<evidence type="ECO:0000256" key="7">
    <source>
        <dbReference type="ARBA" id="ARBA00023136"/>
    </source>
</evidence>
<accession>A0A4R2N5V5</accession>
<comment type="caution">
    <text evidence="11">The sequence shown here is derived from an EMBL/GenBank/DDBJ whole genome shotgun (WGS) entry which is preliminary data.</text>
</comment>
<dbReference type="PANTHER" id="PTHR48090">
    <property type="entry name" value="UNDECAPRENYL-PHOSPHATE 4-DEOXY-4-FORMAMIDO-L-ARABINOSE TRANSFERASE-RELATED"/>
    <property type="match status" value="1"/>
</dbReference>
<feature type="domain" description="Glycosyltransferase 2-like" evidence="10">
    <location>
        <begin position="21"/>
        <end position="182"/>
    </location>
</feature>
<dbReference type="GO" id="GO:0016757">
    <property type="term" value="F:glycosyltransferase activity"/>
    <property type="evidence" value="ECO:0007669"/>
    <property type="project" value="UniProtKB-KW"/>
</dbReference>
<proteinExistence type="predicted"/>
<feature type="transmembrane region" description="Helical" evidence="9">
    <location>
        <begin position="277"/>
        <end position="302"/>
    </location>
</feature>
<evidence type="ECO:0000256" key="2">
    <source>
        <dbReference type="ARBA" id="ARBA00022676"/>
    </source>
</evidence>
<feature type="compositionally biased region" description="Low complexity" evidence="8">
    <location>
        <begin position="330"/>
        <end position="352"/>
    </location>
</feature>
<dbReference type="Proteomes" id="UP000295182">
    <property type="component" value="Unassembled WGS sequence"/>
</dbReference>
<keyword evidence="4 9" id="KW-0812">Transmembrane</keyword>